<evidence type="ECO:0000256" key="2">
    <source>
        <dbReference type="SAM" id="Phobius"/>
    </source>
</evidence>
<keyword evidence="2" id="KW-1133">Transmembrane helix</keyword>
<evidence type="ECO:0000313" key="4">
    <source>
        <dbReference type="WBParaSite" id="ALUE_0000473901-mRNA-1"/>
    </source>
</evidence>
<accession>A0A0M3HR66</accession>
<feature type="compositionally biased region" description="Polar residues" evidence="1">
    <location>
        <begin position="68"/>
        <end position="83"/>
    </location>
</feature>
<feature type="region of interest" description="Disordered" evidence="1">
    <location>
        <begin position="58"/>
        <end position="84"/>
    </location>
</feature>
<organism evidence="3 4">
    <name type="scientific">Ascaris lumbricoides</name>
    <name type="common">Giant roundworm</name>
    <dbReference type="NCBI Taxonomy" id="6252"/>
    <lineage>
        <taxon>Eukaryota</taxon>
        <taxon>Metazoa</taxon>
        <taxon>Ecdysozoa</taxon>
        <taxon>Nematoda</taxon>
        <taxon>Chromadorea</taxon>
        <taxon>Rhabditida</taxon>
        <taxon>Spirurina</taxon>
        <taxon>Ascaridomorpha</taxon>
        <taxon>Ascaridoidea</taxon>
        <taxon>Ascarididae</taxon>
        <taxon>Ascaris</taxon>
    </lineage>
</organism>
<dbReference type="Proteomes" id="UP000036681">
    <property type="component" value="Unplaced"/>
</dbReference>
<evidence type="ECO:0000256" key="1">
    <source>
        <dbReference type="SAM" id="MobiDB-lite"/>
    </source>
</evidence>
<proteinExistence type="predicted"/>
<dbReference type="AlphaFoldDB" id="A0A0M3HR66"/>
<keyword evidence="3" id="KW-1185">Reference proteome</keyword>
<keyword evidence="2" id="KW-0472">Membrane</keyword>
<feature type="transmembrane region" description="Helical" evidence="2">
    <location>
        <begin position="29"/>
        <end position="49"/>
    </location>
</feature>
<sequence>MYLEGLCIILDILCFVTAYKESTREGIDLYAFIAAAIQCVARFAAIYGFRRIRKERGQPTAYQQQQQNMSATSQLQSYQNPIESSDYDANAPKRIGEGFPDVAHFQQRAYANK</sequence>
<reference evidence="4" key="1">
    <citation type="submission" date="2017-02" db="UniProtKB">
        <authorList>
            <consortium name="WormBaseParasite"/>
        </authorList>
    </citation>
    <scope>IDENTIFICATION</scope>
</reference>
<evidence type="ECO:0000313" key="3">
    <source>
        <dbReference type="Proteomes" id="UP000036681"/>
    </source>
</evidence>
<keyword evidence="2" id="KW-0812">Transmembrane</keyword>
<protein>
    <submittedName>
        <fullName evidence="4">Uncharacterized protein</fullName>
    </submittedName>
</protein>
<name>A0A0M3HR66_ASCLU</name>
<dbReference type="WBParaSite" id="ALUE_0000473901-mRNA-1">
    <property type="protein sequence ID" value="ALUE_0000473901-mRNA-1"/>
    <property type="gene ID" value="ALUE_0000473901"/>
</dbReference>